<evidence type="ECO:0000313" key="3">
    <source>
        <dbReference type="Proteomes" id="UP000177745"/>
    </source>
</evidence>
<sequence>MNGGGFMNKIQKIGYISMTALVLLVPVLALAALPNPDVPLQGGAVTLAEIQDRITQIARFLILVGVVLAVIFIIWGGIAYMFAGGAEEKTTAAKDRIKNGIIGAAVVLAVGVILQTVAGLIARSFFNV</sequence>
<dbReference type="InterPro" id="IPR043993">
    <property type="entry name" value="T4SS_pilin"/>
</dbReference>
<name>A0A1F8H8C3_9BACT</name>
<gene>
    <name evidence="2" type="ORF">A3G51_02025</name>
</gene>
<evidence type="ECO:0000313" key="2">
    <source>
        <dbReference type="EMBL" id="OGN33865.1"/>
    </source>
</evidence>
<protein>
    <submittedName>
        <fullName evidence="2">Uncharacterized protein</fullName>
    </submittedName>
</protein>
<dbReference type="Proteomes" id="UP000177745">
    <property type="component" value="Unassembled WGS sequence"/>
</dbReference>
<dbReference type="EMBL" id="MGKY01000010">
    <property type="protein sequence ID" value="OGN33865.1"/>
    <property type="molecule type" value="Genomic_DNA"/>
</dbReference>
<keyword evidence="1" id="KW-1133">Transmembrane helix</keyword>
<dbReference type="Pfam" id="PF18895">
    <property type="entry name" value="T4SS_pilin"/>
    <property type="match status" value="1"/>
</dbReference>
<dbReference type="AlphaFoldDB" id="A0A1F8H8C3"/>
<keyword evidence="1" id="KW-0472">Membrane</keyword>
<feature type="transmembrane region" description="Helical" evidence="1">
    <location>
        <begin position="12"/>
        <end position="33"/>
    </location>
</feature>
<organism evidence="2 3">
    <name type="scientific">Candidatus Yanofskybacteria bacterium RIFCSPLOWO2_12_FULL_43_11b</name>
    <dbReference type="NCBI Taxonomy" id="1802710"/>
    <lineage>
        <taxon>Bacteria</taxon>
        <taxon>Candidatus Yanofskyibacteriota</taxon>
    </lineage>
</organism>
<comment type="caution">
    <text evidence="2">The sequence shown here is derived from an EMBL/GenBank/DDBJ whole genome shotgun (WGS) entry which is preliminary data.</text>
</comment>
<keyword evidence="1" id="KW-0812">Transmembrane</keyword>
<accession>A0A1F8H8C3</accession>
<feature type="transmembrane region" description="Helical" evidence="1">
    <location>
        <begin position="57"/>
        <end position="80"/>
    </location>
</feature>
<evidence type="ECO:0000256" key="1">
    <source>
        <dbReference type="SAM" id="Phobius"/>
    </source>
</evidence>
<proteinExistence type="predicted"/>
<reference evidence="2 3" key="1">
    <citation type="journal article" date="2016" name="Nat. Commun.">
        <title>Thousands of microbial genomes shed light on interconnected biogeochemical processes in an aquifer system.</title>
        <authorList>
            <person name="Anantharaman K."/>
            <person name="Brown C.T."/>
            <person name="Hug L.A."/>
            <person name="Sharon I."/>
            <person name="Castelle C.J."/>
            <person name="Probst A.J."/>
            <person name="Thomas B.C."/>
            <person name="Singh A."/>
            <person name="Wilkins M.J."/>
            <person name="Karaoz U."/>
            <person name="Brodie E.L."/>
            <person name="Williams K.H."/>
            <person name="Hubbard S.S."/>
            <person name="Banfield J.F."/>
        </authorList>
    </citation>
    <scope>NUCLEOTIDE SEQUENCE [LARGE SCALE GENOMIC DNA]</scope>
</reference>
<feature type="transmembrane region" description="Helical" evidence="1">
    <location>
        <begin position="101"/>
        <end position="126"/>
    </location>
</feature>